<dbReference type="InterPro" id="IPR051797">
    <property type="entry name" value="TrmB-like"/>
</dbReference>
<dbReference type="InterPro" id="IPR002831">
    <property type="entry name" value="Tscrpt_reg_TrmB_N"/>
</dbReference>
<evidence type="ECO:0000259" key="1">
    <source>
        <dbReference type="Pfam" id="PF01978"/>
    </source>
</evidence>
<dbReference type="SUPFAM" id="SSF46785">
    <property type="entry name" value="Winged helix' DNA-binding domain"/>
    <property type="match status" value="1"/>
</dbReference>
<feature type="domain" description="Transcription regulator TrmB C-terminal" evidence="2">
    <location>
        <begin position="87"/>
        <end position="146"/>
    </location>
</feature>
<dbReference type="Pfam" id="PF01978">
    <property type="entry name" value="TrmB"/>
    <property type="match status" value="1"/>
</dbReference>
<protein>
    <submittedName>
        <fullName evidence="3">Transcriptional regulator</fullName>
    </submittedName>
</protein>
<dbReference type="EMBL" id="FQZD01000053">
    <property type="protein sequence ID" value="SHJ94450.1"/>
    <property type="molecule type" value="Genomic_DNA"/>
</dbReference>
<name>A0A1M6NFI0_9FIRM</name>
<dbReference type="InterPro" id="IPR036390">
    <property type="entry name" value="WH_DNA-bd_sf"/>
</dbReference>
<dbReference type="Gene3D" id="1.10.10.10">
    <property type="entry name" value="Winged helix-like DNA-binding domain superfamily/Winged helix DNA-binding domain"/>
    <property type="match status" value="1"/>
</dbReference>
<dbReference type="PANTHER" id="PTHR34293">
    <property type="entry name" value="HTH-TYPE TRANSCRIPTIONAL REGULATOR TRMBL2"/>
    <property type="match status" value="1"/>
</dbReference>
<accession>A0A1M6NFI0</accession>
<dbReference type="PANTHER" id="PTHR34293:SF1">
    <property type="entry name" value="HTH-TYPE TRANSCRIPTIONAL REGULATOR TRMBL2"/>
    <property type="match status" value="1"/>
</dbReference>
<dbReference type="CDD" id="cd09124">
    <property type="entry name" value="PLDc_like_TrmB_middle"/>
    <property type="match status" value="1"/>
</dbReference>
<organism evidence="3 4">
    <name type="scientific">Propionispora hippei DSM 15287</name>
    <dbReference type="NCBI Taxonomy" id="1123003"/>
    <lineage>
        <taxon>Bacteria</taxon>
        <taxon>Bacillati</taxon>
        <taxon>Bacillota</taxon>
        <taxon>Negativicutes</taxon>
        <taxon>Selenomonadales</taxon>
        <taxon>Sporomusaceae</taxon>
        <taxon>Propionispora</taxon>
    </lineage>
</organism>
<evidence type="ECO:0000313" key="3">
    <source>
        <dbReference type="EMBL" id="SHJ94450.1"/>
    </source>
</evidence>
<reference evidence="3 4" key="1">
    <citation type="submission" date="2016-11" db="EMBL/GenBank/DDBJ databases">
        <authorList>
            <person name="Varghese N."/>
            <person name="Submissions S."/>
        </authorList>
    </citation>
    <scope>NUCLEOTIDE SEQUENCE [LARGE SCALE GENOMIC DNA]</scope>
    <source>
        <strain evidence="3 4">DSM 15287</strain>
    </source>
</reference>
<keyword evidence="4" id="KW-1185">Reference proteome</keyword>
<evidence type="ECO:0000313" key="4">
    <source>
        <dbReference type="Proteomes" id="UP000322917"/>
    </source>
</evidence>
<dbReference type="InterPro" id="IPR021586">
    <property type="entry name" value="Tscrpt_reg_TrmB_C"/>
</dbReference>
<proteinExistence type="predicted"/>
<dbReference type="InterPro" id="IPR036388">
    <property type="entry name" value="WH-like_DNA-bd_sf"/>
</dbReference>
<evidence type="ECO:0000259" key="2">
    <source>
        <dbReference type="Pfam" id="PF11495"/>
    </source>
</evidence>
<feature type="domain" description="Transcription regulator TrmB N-terminal" evidence="1">
    <location>
        <begin position="2"/>
        <end position="51"/>
    </location>
</feature>
<dbReference type="Proteomes" id="UP000322917">
    <property type="component" value="Unassembled WGS sequence"/>
</dbReference>
<dbReference type="Pfam" id="PF11495">
    <property type="entry name" value="Regulator_TrmB"/>
    <property type="match status" value="1"/>
</dbReference>
<gene>
    <name evidence="3" type="ORF">SAMN02745170_03757</name>
</gene>
<sequence>MLQASPITGYEISKRSGVPRSMIYEVLGKLTERGAILIVPSDPVKYEPLSVKEMVGRLRHDMDETLKYVENTLGTLKGPNELNVIAHISGRESVLNEIIHLINQTEKEAWISVWESQLPLIKPHIQKAIERGIRVFSVLFGGEGQTVGRTFHHNYMPPSVVSKRLGGCLTTIVRDQHEVIIANFMETVVPWGVKTTDPALVLIATEYIRHDIMIEEVTREFGADKLDALWRNDADLTHVITGERFK</sequence>
<dbReference type="AlphaFoldDB" id="A0A1M6NFI0"/>